<dbReference type="HAMAP" id="MF_00291_B">
    <property type="entry name" value="Ribosomal_uS2_B"/>
    <property type="match status" value="1"/>
</dbReference>
<evidence type="ECO:0008006" key="6">
    <source>
        <dbReference type="Google" id="ProtNLM"/>
    </source>
</evidence>
<proteinExistence type="inferred from homology"/>
<dbReference type="InterPro" id="IPR005706">
    <property type="entry name" value="Ribosomal_uS2_bac/mit/plastid"/>
</dbReference>
<dbReference type="CDD" id="cd01425">
    <property type="entry name" value="RPS2"/>
    <property type="match status" value="1"/>
</dbReference>
<name>A0A0B7JW84_BIOOC</name>
<evidence type="ECO:0000256" key="2">
    <source>
        <dbReference type="ARBA" id="ARBA00022980"/>
    </source>
</evidence>
<evidence type="ECO:0000256" key="1">
    <source>
        <dbReference type="ARBA" id="ARBA00006242"/>
    </source>
</evidence>
<dbReference type="InterPro" id="IPR018130">
    <property type="entry name" value="Ribosomal_uS2_CS"/>
</dbReference>
<dbReference type="GO" id="GO:0006412">
    <property type="term" value="P:translation"/>
    <property type="evidence" value="ECO:0007669"/>
    <property type="project" value="InterPro"/>
</dbReference>
<dbReference type="InterPro" id="IPR023591">
    <property type="entry name" value="Ribosomal_uS2_flav_dom_sf"/>
</dbReference>
<reference evidence="5" key="1">
    <citation type="submission" date="2015-01" db="EMBL/GenBank/DDBJ databases">
        <authorList>
            <person name="Durling Mikael"/>
        </authorList>
    </citation>
    <scope>NUCLEOTIDE SEQUENCE</scope>
</reference>
<dbReference type="InterPro" id="IPR001865">
    <property type="entry name" value="Ribosomal_uS2"/>
</dbReference>
<accession>A0A0B7JW84</accession>
<dbReference type="GO" id="GO:0005763">
    <property type="term" value="C:mitochondrial small ribosomal subunit"/>
    <property type="evidence" value="ECO:0007669"/>
    <property type="project" value="TreeGrafter"/>
</dbReference>
<dbReference type="PANTHER" id="PTHR12534:SF0">
    <property type="entry name" value="SMALL RIBOSOMAL SUBUNIT PROTEIN US2M"/>
    <property type="match status" value="1"/>
</dbReference>
<dbReference type="EMBL" id="CDPU01000005">
    <property type="protein sequence ID" value="CEO46751.1"/>
    <property type="molecule type" value="Genomic_DNA"/>
</dbReference>
<dbReference type="PROSITE" id="PS00962">
    <property type="entry name" value="RIBOSOMAL_S2_1"/>
    <property type="match status" value="1"/>
</dbReference>
<gene>
    <name evidence="5" type="ORF">BN869_000002806_1</name>
</gene>
<dbReference type="GO" id="GO:0003735">
    <property type="term" value="F:structural constituent of ribosome"/>
    <property type="evidence" value="ECO:0007669"/>
    <property type="project" value="InterPro"/>
</dbReference>
<keyword evidence="2" id="KW-0689">Ribosomal protein</keyword>
<sequence>MIVRNAAARHGRRALASPISRSTLRQLSSESVPTEPAVATPPPKAQLPADHIKDNSLVMSSKQLKMGKAKETIMTLGANSTPTHEGQSWTRSRKIGVSEELTPWDQWVEFRKIRAKTKKLGSIVKRQYNPTDLINDPPRPQDVTLELLMASQTHMGHHTSLWNPGNSRYIYGVREGIHIISLETTAAHLRRAARVVEEVARCGGLILFVGTRKGQMEIVTKASELAGACHVFTKWTPGGITNRDAILKYATTKVVDEKDQPLEDFGVFTENARPLLPDLVVCLNPKENYTLLYDLRSIGVIAGVLGRAGERGQQLRKLASEKKETVPWETSPTLNDFMAKHRRNVQKEQRLALSRVKDNVVGFTEEEQDILQSQYARAELDSSEAAMLESLGETATVEGLSELTASTPNLGEIEAQLASVKAKAGEVEAELKGLNN</sequence>
<evidence type="ECO:0000256" key="4">
    <source>
        <dbReference type="SAM" id="MobiDB-lite"/>
    </source>
</evidence>
<keyword evidence="3" id="KW-0687">Ribonucleoprotein</keyword>
<evidence type="ECO:0000313" key="5">
    <source>
        <dbReference type="EMBL" id="CEO46751.1"/>
    </source>
</evidence>
<dbReference type="SUPFAM" id="SSF52313">
    <property type="entry name" value="Ribosomal protein S2"/>
    <property type="match status" value="1"/>
</dbReference>
<dbReference type="PANTHER" id="PTHR12534">
    <property type="entry name" value="30S RIBOSOMAL PROTEIN S2 PROKARYOTIC AND ORGANELLAR"/>
    <property type="match status" value="1"/>
</dbReference>
<protein>
    <recommendedName>
        <fullName evidence="6">Ribosomal protein S2</fullName>
    </recommendedName>
</protein>
<dbReference type="NCBIfam" id="TIGR01011">
    <property type="entry name" value="rpsB_bact"/>
    <property type="match status" value="1"/>
</dbReference>
<evidence type="ECO:0000256" key="3">
    <source>
        <dbReference type="ARBA" id="ARBA00023274"/>
    </source>
</evidence>
<feature type="compositionally biased region" description="Polar residues" evidence="4">
    <location>
        <begin position="19"/>
        <end position="31"/>
    </location>
</feature>
<comment type="similarity">
    <text evidence="1">Belongs to the universal ribosomal protein uS2 family.</text>
</comment>
<dbReference type="AlphaFoldDB" id="A0A0B7JW84"/>
<dbReference type="Pfam" id="PF00318">
    <property type="entry name" value="Ribosomal_S2"/>
    <property type="match status" value="1"/>
</dbReference>
<feature type="region of interest" description="Disordered" evidence="4">
    <location>
        <begin position="1"/>
        <end position="45"/>
    </location>
</feature>
<dbReference type="Gene3D" id="3.40.50.10490">
    <property type="entry name" value="Glucose-6-phosphate isomerase like protein, domain 1"/>
    <property type="match status" value="1"/>
</dbReference>
<dbReference type="PRINTS" id="PR00395">
    <property type="entry name" value="RIBOSOMALS2"/>
</dbReference>
<organism evidence="5">
    <name type="scientific">Bionectria ochroleuca</name>
    <name type="common">Gliocladium roseum</name>
    <dbReference type="NCBI Taxonomy" id="29856"/>
    <lineage>
        <taxon>Eukaryota</taxon>
        <taxon>Fungi</taxon>
        <taxon>Dikarya</taxon>
        <taxon>Ascomycota</taxon>
        <taxon>Pezizomycotina</taxon>
        <taxon>Sordariomycetes</taxon>
        <taxon>Hypocreomycetidae</taxon>
        <taxon>Hypocreales</taxon>
        <taxon>Bionectriaceae</taxon>
        <taxon>Clonostachys</taxon>
    </lineage>
</organism>